<evidence type="ECO:0000259" key="5">
    <source>
        <dbReference type="PROSITE" id="PS50931"/>
    </source>
</evidence>
<keyword evidence="3" id="KW-0238">DNA-binding</keyword>
<evidence type="ECO:0000313" key="6">
    <source>
        <dbReference type="EMBL" id="EET87089.1"/>
    </source>
</evidence>
<dbReference type="AlphaFoldDB" id="C6PUI6"/>
<dbReference type="InterPro" id="IPR036390">
    <property type="entry name" value="WH_DNA-bd_sf"/>
</dbReference>
<evidence type="ECO:0000256" key="1">
    <source>
        <dbReference type="ARBA" id="ARBA00009437"/>
    </source>
</evidence>
<dbReference type="InterPro" id="IPR036388">
    <property type="entry name" value="WH-like_DNA-bd_sf"/>
</dbReference>
<dbReference type="STRING" id="536227.Ccar_15665"/>
<comment type="similarity">
    <text evidence="1">Belongs to the LysR transcriptional regulatory family.</text>
</comment>
<evidence type="ECO:0000313" key="7">
    <source>
        <dbReference type="Proteomes" id="UP000004198"/>
    </source>
</evidence>
<evidence type="ECO:0000256" key="3">
    <source>
        <dbReference type="ARBA" id="ARBA00023125"/>
    </source>
</evidence>
<dbReference type="FunFam" id="1.10.10.10:FF:000001">
    <property type="entry name" value="LysR family transcriptional regulator"/>
    <property type="match status" value="1"/>
</dbReference>
<dbReference type="SUPFAM" id="SSF53850">
    <property type="entry name" value="Periplasmic binding protein-like II"/>
    <property type="match status" value="1"/>
</dbReference>
<dbReference type="GO" id="GO:0003677">
    <property type="term" value="F:DNA binding"/>
    <property type="evidence" value="ECO:0007669"/>
    <property type="project" value="UniProtKB-KW"/>
</dbReference>
<name>C6PUI6_9CLOT</name>
<evidence type="ECO:0000256" key="4">
    <source>
        <dbReference type="ARBA" id="ARBA00023163"/>
    </source>
</evidence>
<keyword evidence="7" id="KW-1185">Reference proteome</keyword>
<accession>C6PUI6</accession>
<dbReference type="InterPro" id="IPR005119">
    <property type="entry name" value="LysR_subst-bd"/>
</dbReference>
<organism evidence="6 7">
    <name type="scientific">Clostridium carboxidivorans P7</name>
    <dbReference type="NCBI Taxonomy" id="536227"/>
    <lineage>
        <taxon>Bacteria</taxon>
        <taxon>Bacillati</taxon>
        <taxon>Bacillota</taxon>
        <taxon>Clostridia</taxon>
        <taxon>Eubacteriales</taxon>
        <taxon>Clostridiaceae</taxon>
        <taxon>Clostridium</taxon>
    </lineage>
</organism>
<dbReference type="InterPro" id="IPR050950">
    <property type="entry name" value="HTH-type_LysR_regulators"/>
</dbReference>
<dbReference type="PROSITE" id="PS50931">
    <property type="entry name" value="HTH_LYSR"/>
    <property type="match status" value="1"/>
</dbReference>
<feature type="domain" description="HTH lysR-type" evidence="5">
    <location>
        <begin position="14"/>
        <end position="67"/>
    </location>
</feature>
<dbReference type="Gene3D" id="1.10.10.10">
    <property type="entry name" value="Winged helix-like DNA-binding domain superfamily/Winged helix DNA-binding domain"/>
    <property type="match status" value="1"/>
</dbReference>
<dbReference type="PANTHER" id="PTHR30419">
    <property type="entry name" value="HTH-TYPE TRANSCRIPTIONAL REGULATOR YBHD"/>
    <property type="match status" value="1"/>
</dbReference>
<dbReference type="PANTHER" id="PTHR30419:SF8">
    <property type="entry name" value="NITROGEN ASSIMILATION TRANSCRIPTIONAL ACTIVATOR-RELATED"/>
    <property type="match status" value="1"/>
</dbReference>
<dbReference type="SUPFAM" id="SSF46785">
    <property type="entry name" value="Winged helix' DNA-binding domain"/>
    <property type="match status" value="1"/>
</dbReference>
<keyword evidence="2" id="KW-0805">Transcription regulation</keyword>
<dbReference type="InterPro" id="IPR000847">
    <property type="entry name" value="LysR_HTH_N"/>
</dbReference>
<dbReference type="eggNOG" id="COG0583">
    <property type="taxonomic scope" value="Bacteria"/>
</dbReference>
<reference evidence="6 7" key="1">
    <citation type="submission" date="2009-06" db="EMBL/GenBank/DDBJ databases">
        <title>The draft genome of Clostridium carboxidivorans P7.</title>
        <authorList>
            <consortium name="US DOE Joint Genome Institute (JGI-PGF)"/>
            <person name="Lucas S."/>
            <person name="Copeland A."/>
            <person name="Lapidus A."/>
            <person name="Glavina del Rio T."/>
            <person name="Tice H."/>
            <person name="Bruce D."/>
            <person name="Goodwin L."/>
            <person name="Pitluck S."/>
            <person name="Larimer F."/>
            <person name="Land M.L."/>
            <person name="Hauser L."/>
            <person name="Hemme C.L."/>
        </authorList>
    </citation>
    <scope>NUCLEOTIDE SEQUENCE [LARGE SCALE GENOMIC DNA]</scope>
    <source>
        <strain evidence="6 7">P7</strain>
    </source>
</reference>
<comment type="caution">
    <text evidence="6">The sequence shown here is derived from an EMBL/GenBank/DDBJ whole genome shotgun (WGS) entry which is preliminary data.</text>
</comment>
<protein>
    <submittedName>
        <fullName evidence="6">Transcriptional regulator, LysR family</fullName>
    </submittedName>
</protein>
<dbReference type="EMBL" id="ACVI01000037">
    <property type="protein sequence ID" value="EET87089.1"/>
    <property type="molecule type" value="Genomic_DNA"/>
</dbReference>
<dbReference type="GO" id="GO:0005829">
    <property type="term" value="C:cytosol"/>
    <property type="evidence" value="ECO:0007669"/>
    <property type="project" value="TreeGrafter"/>
</dbReference>
<dbReference type="Pfam" id="PF00126">
    <property type="entry name" value="HTH_1"/>
    <property type="match status" value="1"/>
</dbReference>
<sequence>MPGKIRGDIVNDTQIKCFLEIAYEKSFTKAANNLYITQPAISRYMAAFEKELGISLFDRTNKHIKLTEAGEIYYDFFRRFQLEFENTMEKVHSLNCKRQGIIRLGYIVGWSISSFLPSILEKFSKEFPDISVSVECLEINELIKALTTNNLDVILTLDNSLDGIKDINKQKVTEIQKLILYSKFQKLPKKQNLTPYDFKDETFYVIANEEAHNAELEIRNYCKSYGFVPHLKLSPNMESIFASVENGLGVTFFDTWGKNIINTPSFKYVLLDSNHEVSMAWNKNNKSEIVHVLVNEFIRHLK</sequence>
<dbReference type="Pfam" id="PF03466">
    <property type="entry name" value="LysR_substrate"/>
    <property type="match status" value="1"/>
</dbReference>
<dbReference type="PRINTS" id="PR00039">
    <property type="entry name" value="HTHLYSR"/>
</dbReference>
<dbReference type="GO" id="GO:0003700">
    <property type="term" value="F:DNA-binding transcription factor activity"/>
    <property type="evidence" value="ECO:0007669"/>
    <property type="project" value="InterPro"/>
</dbReference>
<dbReference type="OrthoDB" id="108771at2"/>
<gene>
    <name evidence="6" type="ORF">CcarbDRAFT_2453</name>
</gene>
<dbReference type="RefSeq" id="WP_007061338.1">
    <property type="nucleotide sequence ID" value="NZ_ACVI01000037.1"/>
</dbReference>
<evidence type="ECO:0000256" key="2">
    <source>
        <dbReference type="ARBA" id="ARBA00023015"/>
    </source>
</evidence>
<keyword evidence="4" id="KW-0804">Transcription</keyword>
<dbReference type="Gene3D" id="3.40.190.10">
    <property type="entry name" value="Periplasmic binding protein-like II"/>
    <property type="match status" value="2"/>
</dbReference>
<dbReference type="Proteomes" id="UP000004198">
    <property type="component" value="Unassembled WGS sequence"/>
</dbReference>
<proteinExistence type="inferred from homology"/>
<dbReference type="CDD" id="cd05466">
    <property type="entry name" value="PBP2_LTTR_substrate"/>
    <property type="match status" value="1"/>
</dbReference>